<name>A0A7Y6MXP4_9BURK</name>
<reference evidence="1 2" key="1">
    <citation type="submission" date="2020-02" db="EMBL/GenBank/DDBJ databases">
        <title>Paraburkholderia simonii sp. nov. and Paraburkholderia youngii sp. nov. Brazilian and Mexican Mimosa-associated rhizobia.</title>
        <authorList>
            <person name="Mavima L."/>
            <person name="Beukes C.W."/>
            <person name="Chan W.Y."/>
            <person name="Palmer M."/>
            <person name="De Meyer S.E."/>
            <person name="James E.K."/>
            <person name="Venter S.N."/>
            <person name="Steenkamp E.T."/>
        </authorList>
    </citation>
    <scope>NUCLEOTIDE SEQUENCE [LARGE SCALE GENOMIC DNA]</scope>
    <source>
        <strain evidence="1 2">JPY169</strain>
    </source>
</reference>
<accession>A0A7Y6MXP4</accession>
<evidence type="ECO:0000313" key="1">
    <source>
        <dbReference type="EMBL" id="NUY01143.1"/>
    </source>
</evidence>
<sequence>MQRVLSLPVYVWGLNKSAAVYLPLVALIRGALVTHNGEWSLCERHNCR</sequence>
<dbReference type="Proteomes" id="UP000594380">
    <property type="component" value="Unassembled WGS sequence"/>
</dbReference>
<organism evidence="1 2">
    <name type="scientific">Paraburkholderia youngii</name>
    <dbReference type="NCBI Taxonomy" id="2782701"/>
    <lineage>
        <taxon>Bacteria</taxon>
        <taxon>Pseudomonadati</taxon>
        <taxon>Pseudomonadota</taxon>
        <taxon>Betaproteobacteria</taxon>
        <taxon>Burkholderiales</taxon>
        <taxon>Burkholderiaceae</taxon>
        <taxon>Paraburkholderia</taxon>
    </lineage>
</organism>
<comment type="caution">
    <text evidence="1">The sequence shown here is derived from an EMBL/GenBank/DDBJ whole genome shotgun (WGS) entry which is preliminary data.</text>
</comment>
<protein>
    <submittedName>
        <fullName evidence="1">Uncharacterized protein</fullName>
    </submittedName>
</protein>
<gene>
    <name evidence="1" type="ORF">G5S42_15920</name>
</gene>
<dbReference type="EMBL" id="JAALDK010000001">
    <property type="protein sequence ID" value="NUY01143.1"/>
    <property type="molecule type" value="Genomic_DNA"/>
</dbReference>
<dbReference type="AlphaFoldDB" id="A0A7Y6MXP4"/>
<proteinExistence type="predicted"/>
<evidence type="ECO:0000313" key="2">
    <source>
        <dbReference type="Proteomes" id="UP000594380"/>
    </source>
</evidence>